<evidence type="ECO:0000256" key="1">
    <source>
        <dbReference type="RuleBase" id="RU003494"/>
    </source>
</evidence>
<sequence length="225" mass="25582">MDTILFYTPGTCALAAIVTLEWLGQPYRLCRVQKAERQSEPFLRINPRGQVPAMLVDGRPLLESNAILAHLVDRRPELALLPRHGTWERDIANQWLAYLASAFHAAFWPMLMPQRYTLENDCQATVRQAGEEAVRRELRRVDTYLEGKDFIQGTRPSALDAYLHAMSRWGNSLVDMAKDHPNLWRHQKTMARDPAVRFGTAVERGEPPPEPHALVGHVELASITL</sequence>
<dbReference type="SFLD" id="SFLDG00358">
    <property type="entry name" value="Main_(cytGST)"/>
    <property type="match status" value="1"/>
</dbReference>
<feature type="domain" description="GST C-terminal" evidence="3">
    <location>
        <begin position="85"/>
        <end position="209"/>
    </location>
</feature>
<dbReference type="SUPFAM" id="SSF52833">
    <property type="entry name" value="Thioredoxin-like"/>
    <property type="match status" value="1"/>
</dbReference>
<dbReference type="PANTHER" id="PTHR44051">
    <property type="entry name" value="GLUTATHIONE S-TRANSFERASE-RELATED"/>
    <property type="match status" value="1"/>
</dbReference>
<dbReference type="KEGG" id="llu:AKJ09_08334"/>
<dbReference type="SFLD" id="SFLDG01150">
    <property type="entry name" value="Main.1:_Beta-like"/>
    <property type="match status" value="1"/>
</dbReference>
<dbReference type="EMBL" id="CP012333">
    <property type="protein sequence ID" value="AKV01671.1"/>
    <property type="molecule type" value="Genomic_DNA"/>
</dbReference>
<dbReference type="Pfam" id="PF00043">
    <property type="entry name" value="GST_C"/>
    <property type="match status" value="1"/>
</dbReference>
<reference evidence="4 5" key="1">
    <citation type="submission" date="2015-08" db="EMBL/GenBank/DDBJ databases">
        <authorList>
            <person name="Babu N.S."/>
            <person name="Beckwith C.J."/>
            <person name="Beseler K.G."/>
            <person name="Brison A."/>
            <person name="Carone J.V."/>
            <person name="Caskin T.P."/>
            <person name="Diamond M."/>
            <person name="Durham M.E."/>
            <person name="Foxe J.M."/>
            <person name="Go M."/>
            <person name="Henderson B.A."/>
            <person name="Jones I.B."/>
            <person name="McGettigan J.A."/>
            <person name="Micheletti S.J."/>
            <person name="Nasrallah M.E."/>
            <person name="Ortiz D."/>
            <person name="Piller C.R."/>
            <person name="Privatt S.R."/>
            <person name="Schneider S.L."/>
            <person name="Sharp S."/>
            <person name="Smith T.C."/>
            <person name="Stanton J.D."/>
            <person name="Ullery H.E."/>
            <person name="Wilson R.J."/>
            <person name="Serrano M.G."/>
            <person name="Buck G."/>
            <person name="Lee V."/>
            <person name="Wang Y."/>
            <person name="Carvalho R."/>
            <person name="Voegtly L."/>
            <person name="Shi R."/>
            <person name="Duckworth R."/>
            <person name="Johnson A."/>
            <person name="Loviza R."/>
            <person name="Walstead R."/>
            <person name="Shah Z."/>
            <person name="Kiflezghi M."/>
            <person name="Wade K."/>
            <person name="Ball S.L."/>
            <person name="Bradley K.W."/>
            <person name="Asai D.J."/>
            <person name="Bowman C.A."/>
            <person name="Russell D.A."/>
            <person name="Pope W.H."/>
            <person name="Jacobs-Sera D."/>
            <person name="Hendrix R.W."/>
            <person name="Hatfull G.F."/>
        </authorList>
    </citation>
    <scope>NUCLEOTIDE SEQUENCE [LARGE SCALE GENOMIC DNA]</scope>
    <source>
        <strain evidence="4 5">DSM 27648</strain>
    </source>
</reference>
<protein>
    <submittedName>
        <fullName evidence="4">Glutathione S-transferase</fullName>
    </submittedName>
</protein>
<evidence type="ECO:0000259" key="2">
    <source>
        <dbReference type="PROSITE" id="PS50404"/>
    </source>
</evidence>
<dbReference type="Proteomes" id="UP000064967">
    <property type="component" value="Chromosome"/>
</dbReference>
<dbReference type="PANTHER" id="PTHR44051:SF8">
    <property type="entry name" value="GLUTATHIONE S-TRANSFERASE GSTA"/>
    <property type="match status" value="1"/>
</dbReference>
<dbReference type="SUPFAM" id="SSF47616">
    <property type="entry name" value="GST C-terminal domain-like"/>
    <property type="match status" value="1"/>
</dbReference>
<name>A0A0K1Q761_9BACT</name>
<dbReference type="PROSITE" id="PS50404">
    <property type="entry name" value="GST_NTER"/>
    <property type="match status" value="1"/>
</dbReference>
<gene>
    <name evidence="4" type="ORF">AKJ09_08334</name>
</gene>
<dbReference type="GO" id="GO:0016740">
    <property type="term" value="F:transferase activity"/>
    <property type="evidence" value="ECO:0007669"/>
    <property type="project" value="UniProtKB-KW"/>
</dbReference>
<dbReference type="CDD" id="cd03188">
    <property type="entry name" value="GST_C_Beta"/>
    <property type="match status" value="1"/>
</dbReference>
<dbReference type="InterPro" id="IPR004045">
    <property type="entry name" value="Glutathione_S-Trfase_N"/>
</dbReference>
<proteinExistence type="inferred from homology"/>
<feature type="domain" description="GST N-terminal" evidence="2">
    <location>
        <begin position="1"/>
        <end position="79"/>
    </location>
</feature>
<dbReference type="Pfam" id="PF02798">
    <property type="entry name" value="GST_N"/>
    <property type="match status" value="1"/>
</dbReference>
<keyword evidence="5" id="KW-1185">Reference proteome</keyword>
<dbReference type="InterPro" id="IPR036249">
    <property type="entry name" value="Thioredoxin-like_sf"/>
</dbReference>
<keyword evidence="4" id="KW-0808">Transferase</keyword>
<dbReference type="RefSeq" id="WP_169928188.1">
    <property type="nucleotide sequence ID" value="NZ_CP012333.1"/>
</dbReference>
<evidence type="ECO:0000259" key="3">
    <source>
        <dbReference type="PROSITE" id="PS50405"/>
    </source>
</evidence>
<evidence type="ECO:0000313" key="4">
    <source>
        <dbReference type="EMBL" id="AKV01671.1"/>
    </source>
</evidence>
<dbReference type="SFLD" id="SFLDS00019">
    <property type="entry name" value="Glutathione_Transferase_(cytos"/>
    <property type="match status" value="1"/>
</dbReference>
<accession>A0A0K1Q761</accession>
<dbReference type="STRING" id="1391654.AKJ09_08334"/>
<organism evidence="4 5">
    <name type="scientific">Labilithrix luteola</name>
    <dbReference type="NCBI Taxonomy" id="1391654"/>
    <lineage>
        <taxon>Bacteria</taxon>
        <taxon>Pseudomonadati</taxon>
        <taxon>Myxococcota</taxon>
        <taxon>Polyangia</taxon>
        <taxon>Polyangiales</taxon>
        <taxon>Labilitrichaceae</taxon>
        <taxon>Labilithrix</taxon>
    </lineage>
</organism>
<dbReference type="InterPro" id="IPR010987">
    <property type="entry name" value="Glutathione-S-Trfase_C-like"/>
</dbReference>
<dbReference type="PROSITE" id="PS50405">
    <property type="entry name" value="GST_CTER"/>
    <property type="match status" value="1"/>
</dbReference>
<dbReference type="Gene3D" id="1.20.1050.10">
    <property type="match status" value="1"/>
</dbReference>
<evidence type="ECO:0000313" key="5">
    <source>
        <dbReference type="Proteomes" id="UP000064967"/>
    </source>
</evidence>
<dbReference type="AlphaFoldDB" id="A0A0K1Q761"/>
<dbReference type="Gene3D" id="3.40.30.10">
    <property type="entry name" value="Glutaredoxin"/>
    <property type="match status" value="1"/>
</dbReference>
<dbReference type="InterPro" id="IPR036282">
    <property type="entry name" value="Glutathione-S-Trfase_C_sf"/>
</dbReference>
<dbReference type="InterPro" id="IPR040079">
    <property type="entry name" value="Glutathione_S-Trfase"/>
</dbReference>
<dbReference type="InterPro" id="IPR004046">
    <property type="entry name" value="GST_C"/>
</dbReference>
<dbReference type="CDD" id="cd03057">
    <property type="entry name" value="GST_N_Beta"/>
    <property type="match status" value="1"/>
</dbReference>
<comment type="similarity">
    <text evidence="1">Belongs to the GST superfamily.</text>
</comment>